<protein>
    <recommendedName>
        <fullName evidence="3">Alpha/Beta hydrolase protein</fullName>
    </recommendedName>
</protein>
<proteinExistence type="predicted"/>
<name>A0A1X2J2U6_9FUNG</name>
<evidence type="ECO:0008006" key="3">
    <source>
        <dbReference type="Google" id="ProtNLM"/>
    </source>
</evidence>
<comment type="caution">
    <text evidence="1">The sequence shown here is derived from an EMBL/GenBank/DDBJ whole genome shotgun (WGS) entry which is preliminary data.</text>
</comment>
<dbReference type="InterPro" id="IPR029058">
    <property type="entry name" value="AB_hydrolase_fold"/>
</dbReference>
<gene>
    <name evidence="1" type="ORF">BCR42DRAFT_315563</name>
</gene>
<keyword evidence="2" id="KW-1185">Reference proteome</keyword>
<dbReference type="Proteomes" id="UP000193560">
    <property type="component" value="Unassembled WGS sequence"/>
</dbReference>
<dbReference type="OrthoDB" id="2152248at2759"/>
<dbReference type="SUPFAM" id="SSF53474">
    <property type="entry name" value="alpha/beta-Hydrolases"/>
    <property type="match status" value="1"/>
</dbReference>
<dbReference type="AlphaFoldDB" id="A0A1X2J2U6"/>
<dbReference type="STRING" id="90262.A0A1X2J2U6"/>
<dbReference type="Gene3D" id="3.40.50.1820">
    <property type="entry name" value="alpha/beta hydrolase"/>
    <property type="match status" value="1"/>
</dbReference>
<reference evidence="1 2" key="1">
    <citation type="submission" date="2016-07" db="EMBL/GenBank/DDBJ databases">
        <title>Pervasive Adenine N6-methylation of Active Genes in Fungi.</title>
        <authorList>
            <consortium name="DOE Joint Genome Institute"/>
            <person name="Mondo S.J."/>
            <person name="Dannebaum R.O."/>
            <person name="Kuo R.C."/>
            <person name="Labutti K."/>
            <person name="Haridas S."/>
            <person name="Kuo A."/>
            <person name="Salamov A."/>
            <person name="Ahrendt S.R."/>
            <person name="Lipzen A."/>
            <person name="Sullivan W."/>
            <person name="Andreopoulos W.B."/>
            <person name="Clum A."/>
            <person name="Lindquist E."/>
            <person name="Daum C."/>
            <person name="Ramamoorthy G.K."/>
            <person name="Gryganskyi A."/>
            <person name="Culley D."/>
            <person name="Magnuson J.K."/>
            <person name="James T.Y."/>
            <person name="O'Malley M.A."/>
            <person name="Stajich J.E."/>
            <person name="Spatafora J.W."/>
            <person name="Visel A."/>
            <person name="Grigoriev I.V."/>
        </authorList>
    </citation>
    <scope>NUCLEOTIDE SEQUENCE [LARGE SCALE GENOMIC DNA]</scope>
    <source>
        <strain evidence="1 2">NRRL 1336</strain>
    </source>
</reference>
<organism evidence="1 2">
    <name type="scientific">Absidia repens</name>
    <dbReference type="NCBI Taxonomy" id="90262"/>
    <lineage>
        <taxon>Eukaryota</taxon>
        <taxon>Fungi</taxon>
        <taxon>Fungi incertae sedis</taxon>
        <taxon>Mucoromycota</taxon>
        <taxon>Mucoromycotina</taxon>
        <taxon>Mucoromycetes</taxon>
        <taxon>Mucorales</taxon>
        <taxon>Cunninghamellaceae</taxon>
        <taxon>Absidia</taxon>
    </lineage>
</organism>
<evidence type="ECO:0000313" key="1">
    <source>
        <dbReference type="EMBL" id="ORZ25554.1"/>
    </source>
</evidence>
<accession>A0A1X2J2U6</accession>
<evidence type="ECO:0000313" key="2">
    <source>
        <dbReference type="Proteomes" id="UP000193560"/>
    </source>
</evidence>
<dbReference type="EMBL" id="MCGE01000001">
    <property type="protein sequence ID" value="ORZ25554.1"/>
    <property type="molecule type" value="Genomic_DNA"/>
</dbReference>
<sequence length="173" mass="19292">MASSQSEIVVNGLKLSVYGLAEYKRLPENTPVAVMFALHGRLQNKSKMDTIAQVLCSLNNVQRQQQQRHLLVVTFDHANHGSRLTDKKANFSWKEGKHENPTHAIDMYSMVRAGATSVSELIDVLEYHLFGATCRPVQCWGCIGFSMGGHSTFFAAANGKPKPTKKKKKRPHL</sequence>